<reference evidence="1" key="1">
    <citation type="submission" date="2018-08" db="EMBL/GenBank/DDBJ databases">
        <title>Oryza barthii genomic DNA, chromosome 11, BAC clone:OBARTa0050K15.</title>
        <authorList>
            <person name="Wu J."/>
            <person name="Kanamori H."/>
        </authorList>
    </citation>
    <scope>NUCLEOTIDE SEQUENCE</scope>
    <source>
        <strain evidence="1">W1588</strain>
    </source>
</reference>
<name>A0A679B9R1_9ORYZ</name>
<accession>A0A679B9R1</accession>
<gene>
    <name evidence="1" type="primary">OBARTa0050K15.15</name>
</gene>
<protein>
    <submittedName>
        <fullName evidence="1">Uncharacterized protein</fullName>
    </submittedName>
</protein>
<sequence>MHLNYLIDCEGLRGYCEDYGYHIPTWMGYSTGYRGYIRGLPFGGFLDQRENEKEGSGSNCGVNFAQVDKTNLLGMRTEVNRVDGNGNGVGGCLLERKMTTERANVSIG</sequence>
<dbReference type="EMBL" id="AP018841">
    <property type="protein sequence ID" value="BBF89207.1"/>
    <property type="molecule type" value="Genomic_DNA"/>
</dbReference>
<organism evidence="1">
    <name type="scientific">Oryza barthii</name>
    <dbReference type="NCBI Taxonomy" id="65489"/>
    <lineage>
        <taxon>Eukaryota</taxon>
        <taxon>Viridiplantae</taxon>
        <taxon>Streptophyta</taxon>
        <taxon>Embryophyta</taxon>
        <taxon>Tracheophyta</taxon>
        <taxon>Spermatophyta</taxon>
        <taxon>Magnoliopsida</taxon>
        <taxon>Liliopsida</taxon>
        <taxon>Poales</taxon>
        <taxon>Poaceae</taxon>
        <taxon>BOP clade</taxon>
        <taxon>Oryzoideae</taxon>
        <taxon>Oryzeae</taxon>
        <taxon>Oryzinae</taxon>
        <taxon>Oryza</taxon>
    </lineage>
</organism>
<proteinExistence type="predicted"/>
<dbReference type="AlphaFoldDB" id="A0A679B9R1"/>
<evidence type="ECO:0000313" key="1">
    <source>
        <dbReference type="EMBL" id="BBF89207.1"/>
    </source>
</evidence>